<dbReference type="SMART" id="SM00324">
    <property type="entry name" value="RhoGAP"/>
    <property type="match status" value="1"/>
</dbReference>
<feature type="domain" description="PH" evidence="3">
    <location>
        <begin position="950"/>
        <end position="1061"/>
    </location>
</feature>
<comment type="caution">
    <text evidence="5">The sequence shown here is derived from an EMBL/GenBank/DDBJ whole genome shotgun (WGS) entry which is preliminary data.</text>
</comment>
<dbReference type="PANTHER" id="PTHR23176">
    <property type="entry name" value="RHO/RAC/CDC GTPASE-ACTIVATING PROTEIN"/>
    <property type="match status" value="1"/>
</dbReference>
<feature type="compositionally biased region" description="Low complexity" evidence="2">
    <location>
        <begin position="257"/>
        <end position="268"/>
    </location>
</feature>
<feature type="domain" description="Rho-GAP" evidence="4">
    <location>
        <begin position="1237"/>
        <end position="1429"/>
    </location>
</feature>
<dbReference type="SUPFAM" id="SSF48350">
    <property type="entry name" value="GTPase activation domain, GAP"/>
    <property type="match status" value="1"/>
</dbReference>
<feature type="compositionally biased region" description="Polar residues" evidence="2">
    <location>
        <begin position="143"/>
        <end position="155"/>
    </location>
</feature>
<keyword evidence="1" id="KW-0343">GTPase activation</keyword>
<dbReference type="Gene3D" id="2.30.29.30">
    <property type="entry name" value="Pleckstrin-homology domain (PH domain)/Phosphotyrosine-binding domain (PTB)"/>
    <property type="match status" value="1"/>
</dbReference>
<dbReference type="CDD" id="cd13277">
    <property type="entry name" value="PH_Bem3"/>
    <property type="match status" value="1"/>
</dbReference>
<dbReference type="GO" id="GO:0005938">
    <property type="term" value="C:cell cortex"/>
    <property type="evidence" value="ECO:0007669"/>
    <property type="project" value="UniProtKB-ARBA"/>
</dbReference>
<feature type="region of interest" description="Disordered" evidence="2">
    <location>
        <begin position="706"/>
        <end position="785"/>
    </location>
</feature>
<accession>A0AAN7YFC2</accession>
<evidence type="ECO:0000259" key="3">
    <source>
        <dbReference type="PROSITE" id="PS50003"/>
    </source>
</evidence>
<feature type="compositionally biased region" description="Low complexity" evidence="2">
    <location>
        <begin position="509"/>
        <end position="519"/>
    </location>
</feature>
<evidence type="ECO:0000256" key="2">
    <source>
        <dbReference type="SAM" id="MobiDB-lite"/>
    </source>
</evidence>
<dbReference type="PROSITE" id="PS50238">
    <property type="entry name" value="RHOGAP"/>
    <property type="match status" value="1"/>
</dbReference>
<dbReference type="Pfam" id="PF00169">
    <property type="entry name" value="PH"/>
    <property type="match status" value="1"/>
</dbReference>
<feature type="region of interest" description="Disordered" evidence="2">
    <location>
        <begin position="670"/>
        <end position="691"/>
    </location>
</feature>
<feature type="region of interest" description="Disordered" evidence="2">
    <location>
        <begin position="487"/>
        <end position="640"/>
    </location>
</feature>
<feature type="compositionally biased region" description="Polar residues" evidence="2">
    <location>
        <begin position="1218"/>
        <end position="1229"/>
    </location>
</feature>
<evidence type="ECO:0008006" key="7">
    <source>
        <dbReference type="Google" id="ProtNLM"/>
    </source>
</evidence>
<feature type="compositionally biased region" description="Low complexity" evidence="2">
    <location>
        <begin position="439"/>
        <end position="448"/>
    </location>
</feature>
<dbReference type="SUPFAM" id="SSF50729">
    <property type="entry name" value="PH domain-like"/>
    <property type="match status" value="1"/>
</dbReference>
<protein>
    <recommendedName>
        <fullName evidence="7">RhoGAP-domain-containing protein</fullName>
    </recommendedName>
</protein>
<feature type="compositionally biased region" description="Polar residues" evidence="2">
    <location>
        <begin position="487"/>
        <end position="500"/>
    </location>
</feature>
<feature type="region of interest" description="Disordered" evidence="2">
    <location>
        <begin position="1076"/>
        <end position="1152"/>
    </location>
</feature>
<reference evidence="5" key="1">
    <citation type="submission" date="2023-08" db="EMBL/GenBank/DDBJ databases">
        <title>Black Yeasts Isolated from many extreme environments.</title>
        <authorList>
            <person name="Coleine C."/>
            <person name="Stajich J.E."/>
            <person name="Selbmann L."/>
        </authorList>
    </citation>
    <scope>NUCLEOTIDE SEQUENCE</scope>
    <source>
        <strain evidence="5">CCFEE 5401</strain>
    </source>
</reference>
<feature type="compositionally biased region" description="Basic and acidic residues" evidence="2">
    <location>
        <begin position="1568"/>
        <end position="1578"/>
    </location>
</feature>
<evidence type="ECO:0000256" key="1">
    <source>
        <dbReference type="ARBA" id="ARBA00022468"/>
    </source>
</evidence>
<dbReference type="SMART" id="SM00233">
    <property type="entry name" value="PH"/>
    <property type="match status" value="1"/>
</dbReference>
<feature type="region of interest" description="Disordered" evidence="2">
    <location>
        <begin position="1506"/>
        <end position="1578"/>
    </location>
</feature>
<evidence type="ECO:0000313" key="5">
    <source>
        <dbReference type="EMBL" id="KAK5110864.1"/>
    </source>
</evidence>
<organism evidence="5 6">
    <name type="scientific">Meristemomyces frigidus</name>
    <dbReference type="NCBI Taxonomy" id="1508187"/>
    <lineage>
        <taxon>Eukaryota</taxon>
        <taxon>Fungi</taxon>
        <taxon>Dikarya</taxon>
        <taxon>Ascomycota</taxon>
        <taxon>Pezizomycotina</taxon>
        <taxon>Dothideomycetes</taxon>
        <taxon>Dothideomycetidae</taxon>
        <taxon>Mycosphaerellales</taxon>
        <taxon>Teratosphaeriaceae</taxon>
        <taxon>Meristemomyces</taxon>
    </lineage>
</organism>
<feature type="compositionally biased region" description="Basic and acidic residues" evidence="2">
    <location>
        <begin position="584"/>
        <end position="594"/>
    </location>
</feature>
<name>A0AAN7YFC2_9PEZI</name>
<feature type="region of interest" description="Disordered" evidence="2">
    <location>
        <begin position="223"/>
        <end position="284"/>
    </location>
</feature>
<feature type="region of interest" description="Disordered" evidence="2">
    <location>
        <begin position="84"/>
        <end position="163"/>
    </location>
</feature>
<feature type="compositionally biased region" description="Low complexity" evidence="2">
    <location>
        <begin position="1520"/>
        <end position="1529"/>
    </location>
</feature>
<dbReference type="GO" id="GO:0007165">
    <property type="term" value="P:signal transduction"/>
    <property type="evidence" value="ECO:0007669"/>
    <property type="project" value="InterPro"/>
</dbReference>
<gene>
    <name evidence="5" type="ORF">LTR62_005575</name>
</gene>
<dbReference type="InterPro" id="IPR050729">
    <property type="entry name" value="Rho-GAP"/>
</dbReference>
<evidence type="ECO:0000313" key="6">
    <source>
        <dbReference type="Proteomes" id="UP001310890"/>
    </source>
</evidence>
<dbReference type="Pfam" id="PF00620">
    <property type="entry name" value="RhoGAP"/>
    <property type="match status" value="1"/>
</dbReference>
<feature type="compositionally biased region" description="Pro residues" evidence="2">
    <location>
        <begin position="718"/>
        <end position="728"/>
    </location>
</feature>
<dbReference type="InterPro" id="IPR000198">
    <property type="entry name" value="RhoGAP_dom"/>
</dbReference>
<dbReference type="FunFam" id="2.30.29.30:FF:000452">
    <property type="entry name" value="Rho GTPase activator (Bem3)"/>
    <property type="match status" value="1"/>
</dbReference>
<feature type="compositionally biased region" description="Polar residues" evidence="2">
    <location>
        <begin position="123"/>
        <end position="135"/>
    </location>
</feature>
<dbReference type="InterPro" id="IPR011993">
    <property type="entry name" value="PH-like_dom_sf"/>
</dbReference>
<feature type="compositionally biased region" description="Polar residues" evidence="2">
    <location>
        <begin position="1434"/>
        <end position="1447"/>
    </location>
</feature>
<feature type="region of interest" description="Disordered" evidence="2">
    <location>
        <begin position="357"/>
        <end position="474"/>
    </location>
</feature>
<dbReference type="InterPro" id="IPR001849">
    <property type="entry name" value="PH_domain"/>
</dbReference>
<evidence type="ECO:0000259" key="4">
    <source>
        <dbReference type="PROSITE" id="PS50238"/>
    </source>
</evidence>
<proteinExistence type="predicted"/>
<dbReference type="PANTHER" id="PTHR23176:SF129">
    <property type="entry name" value="RHO GTPASE ACTIVATING PROTEIN AT 16F, ISOFORM E-RELATED"/>
    <property type="match status" value="1"/>
</dbReference>
<dbReference type="GO" id="GO:0005096">
    <property type="term" value="F:GTPase activator activity"/>
    <property type="evidence" value="ECO:0007669"/>
    <property type="project" value="UniProtKB-KW"/>
</dbReference>
<dbReference type="EMBL" id="JAVRRL010000045">
    <property type="protein sequence ID" value="KAK5110864.1"/>
    <property type="molecule type" value="Genomic_DNA"/>
</dbReference>
<feature type="region of interest" description="Disordered" evidence="2">
    <location>
        <begin position="1423"/>
        <end position="1464"/>
    </location>
</feature>
<feature type="compositionally biased region" description="Polar residues" evidence="2">
    <location>
        <begin position="1552"/>
        <end position="1567"/>
    </location>
</feature>
<feature type="compositionally biased region" description="Basic and acidic residues" evidence="2">
    <location>
        <begin position="561"/>
        <end position="570"/>
    </location>
</feature>
<feature type="compositionally biased region" description="Polar residues" evidence="2">
    <location>
        <begin position="1082"/>
        <end position="1092"/>
    </location>
</feature>
<feature type="region of interest" description="Disordered" evidence="2">
    <location>
        <begin position="1208"/>
        <end position="1229"/>
    </location>
</feature>
<dbReference type="InterPro" id="IPR008936">
    <property type="entry name" value="Rho_GTPase_activation_prot"/>
</dbReference>
<dbReference type="PROSITE" id="PS50003">
    <property type="entry name" value="PH_DOMAIN"/>
    <property type="match status" value="1"/>
</dbReference>
<dbReference type="Proteomes" id="UP001310890">
    <property type="component" value="Unassembled WGS sequence"/>
</dbReference>
<sequence length="1578" mass="169473">MPALLVGVRGLCAAGDEAKEERSRRASIAAPTIHKAGAQVHSFADPATTVAAYATQQIHSRAPAACPSHRVWAMASPRTAEQLSSTSSPYLIGPHDSHTTTSTSVSDFGSKRRAANRPVPSPLQESISARSNSDVSGGLRSPASPSSLTPRTFRSQEPVLPNTALPVERVRGPKLAKPTSPAIEDFRSAVTADSLREEAQKAAAAATQSRNVSAPVLTAALRYSPPSSPDMTSAIPARSSQRTELRSVDGPPTMPRTTSIDSTISSASGVPASLHKSHGSNGSYRVLHESTAPEDVAALIKAAGSPEDAIQKLLNDKNQAASHNAQLWRLVEKQRAMILGLNKDLEKTLKDKERYRRKVKESLASSQSAPVLPMSAQPMEGVDTRESSKSPALQDVAEEGTILPGGIRGMSLASRKVSDGSVVSTGPGRSDTPQNPSAPGLIPSSDPGGSSGSGSTVAREAERPMDIANSRKTGEVTFRPVLEAISTSRASESSATNPISPKTPLHFTPAPSASLLSSPKTANRKAPPAPLQLSPKAAAQGRNFTNNIVDASDSEYEEDPESARAEYDLRGRRRTREEDDAEREEAARLEDEYRSQSAKKKSKSKRPAEHDDTTSDASSLSAPQSAAVLPAPTQVTKAPSYQTAADPAAIMRQRAVSDAANALPRSITAPALMSPGLPMSPRPIDKPLNSPMPRAPKVGMSTIPMSPMAGLPLSPRAPRQPLPLPPQTPLTFASPHLARAEMYHQQARAQQPSIADRLQPSPDPSLDHGRPSTSSDPNPKSPGEVYTGLVVEQYPELLLPPNALPSIYIKTSSSRMKPSRQSYLAPKNADMDSPVLTLAIYERADKRQLWRVEKTLAALVSLETQIRAVSSFRDRLPDKTLFAGHSPVKIDARRTAVDAYFERMLDALETENAAKVLCRFLSLDAMAAEGGDFFASATDNRPDTPVTRGRPMKSGYLTKRGKNFGGWKARFFVLDGPHLKYFEAPGGAHLGSIKLINAQIGKQSVQTTANPQEDEENQFRHAFLVLEPKKKDTSSLVRHVLCAESDEERDAWVDALMQYVDFEEDKDEVPRGIQSVRHDINGSKSPRQQKSLNDLRPQPGSRDSSHLMPDAVRSVNYNDTTAGNAPVLGGTAVPNRQNHEPSSSYDGGSTPMTVTGSAHPNISGPTNLQVISSGSEWGMRVPSTPQTKEHSTKDKKRSMFAAFRGRSSSDLAPGIMSPSHQSSDSRGNGTSRAVFAVPLVEAVAAAHPAGVQTDLPAVVYRCIEYLTIKDARNEEGIFRLSGSNTVIKSLRDRFNNEGDVNLAAEGGNYDIHAVASLLKLYLRELPASILTRDLHLEFLSCLELYGRDKVVALHVLVNKLPRANRALLEALSGFLLSIVSNADVNKMNVRNVGIVFAPTLNVPAPLISIFVDDNADIFGPSLDDHASAPAPTGTMPTSLPTQQSTIPTDLRSPRKQMFSDLPTPAYHQTSFTHAAGNESQPNDTGMIPLQQSYAAYQMAPQGEGGFSSLNDALRSPGLYNNNANGAQQGHGLPPTPRENKTRRRESALMFLSPSSGTQQPGKKTSLSRLREQQEGASF</sequence>
<feature type="compositionally biased region" description="Polar residues" evidence="2">
    <location>
        <begin position="1134"/>
        <end position="1152"/>
    </location>
</feature>
<dbReference type="Gene3D" id="1.10.555.10">
    <property type="entry name" value="Rho GTPase activation protein"/>
    <property type="match status" value="1"/>
</dbReference>